<evidence type="ECO:0000256" key="15">
    <source>
        <dbReference type="RuleBase" id="RU362081"/>
    </source>
</evidence>
<comment type="similarity">
    <text evidence="2 15">Belongs to the cation transport ATPase (P-type) (TC 3.A.3) family. Type IB subfamily.</text>
</comment>
<dbReference type="OrthoDB" id="8552908at2"/>
<dbReference type="Pfam" id="PF00403">
    <property type="entry name" value="HMA"/>
    <property type="match status" value="1"/>
</dbReference>
<evidence type="ECO:0000256" key="6">
    <source>
        <dbReference type="ARBA" id="ARBA00022692"/>
    </source>
</evidence>
<dbReference type="SUPFAM" id="SSF56784">
    <property type="entry name" value="HAD-like"/>
    <property type="match status" value="1"/>
</dbReference>
<dbReference type="PANTHER" id="PTHR43520">
    <property type="entry name" value="ATP7, ISOFORM B"/>
    <property type="match status" value="1"/>
</dbReference>
<dbReference type="InterPro" id="IPR027256">
    <property type="entry name" value="P-typ_ATPase_IB"/>
</dbReference>
<keyword evidence="10" id="KW-0460">Magnesium</keyword>
<dbReference type="Gene3D" id="2.70.150.10">
    <property type="entry name" value="Calcium-transporting ATPase, cytoplasmic transduction domain A"/>
    <property type="match status" value="1"/>
</dbReference>
<dbReference type="InterPro" id="IPR006121">
    <property type="entry name" value="HMA_dom"/>
</dbReference>
<keyword evidence="5" id="KW-0597">Phosphoprotein</keyword>
<dbReference type="GO" id="GO:0005507">
    <property type="term" value="F:copper ion binding"/>
    <property type="evidence" value="ECO:0007669"/>
    <property type="project" value="TreeGrafter"/>
</dbReference>
<evidence type="ECO:0000256" key="13">
    <source>
        <dbReference type="ARBA" id="ARBA00023065"/>
    </source>
</evidence>
<keyword evidence="6 15" id="KW-0812">Transmembrane</keyword>
<evidence type="ECO:0000256" key="7">
    <source>
        <dbReference type="ARBA" id="ARBA00022723"/>
    </source>
</evidence>
<keyword evidence="8 15" id="KW-0547">Nucleotide-binding</keyword>
<proteinExistence type="inferred from homology"/>
<dbReference type="PROSITE" id="PS50846">
    <property type="entry name" value="HMA_2"/>
    <property type="match status" value="1"/>
</dbReference>
<evidence type="ECO:0000256" key="8">
    <source>
        <dbReference type="ARBA" id="ARBA00022741"/>
    </source>
</evidence>
<feature type="transmembrane region" description="Helical" evidence="15">
    <location>
        <begin position="129"/>
        <end position="148"/>
    </location>
</feature>
<dbReference type="PROSITE" id="PS00154">
    <property type="entry name" value="ATPASE_E1_E2"/>
    <property type="match status" value="1"/>
</dbReference>
<comment type="subcellular location">
    <subcellularLocation>
        <location evidence="1">Cell membrane</location>
        <topology evidence="1">Multi-pass membrane protein</topology>
    </subcellularLocation>
</comment>
<dbReference type="InterPro" id="IPR036163">
    <property type="entry name" value="HMA_dom_sf"/>
</dbReference>
<dbReference type="InterPro" id="IPR018303">
    <property type="entry name" value="ATPase_P-typ_P_site"/>
</dbReference>
<feature type="transmembrane region" description="Helical" evidence="15">
    <location>
        <begin position="383"/>
        <end position="403"/>
    </location>
</feature>
<dbReference type="CDD" id="cd00371">
    <property type="entry name" value="HMA"/>
    <property type="match status" value="1"/>
</dbReference>
<dbReference type="GO" id="GO:0055070">
    <property type="term" value="P:copper ion homeostasis"/>
    <property type="evidence" value="ECO:0007669"/>
    <property type="project" value="TreeGrafter"/>
</dbReference>
<dbReference type="GO" id="GO:0043682">
    <property type="term" value="F:P-type divalent copper transporter activity"/>
    <property type="evidence" value="ECO:0007669"/>
    <property type="project" value="TreeGrafter"/>
</dbReference>
<dbReference type="InterPro" id="IPR023298">
    <property type="entry name" value="ATPase_P-typ_TM_dom_sf"/>
</dbReference>
<dbReference type="NCBIfam" id="TIGR01525">
    <property type="entry name" value="ATPase-IB_hvy"/>
    <property type="match status" value="1"/>
</dbReference>
<evidence type="ECO:0000256" key="3">
    <source>
        <dbReference type="ARBA" id="ARBA00022448"/>
    </source>
</evidence>
<evidence type="ECO:0000256" key="10">
    <source>
        <dbReference type="ARBA" id="ARBA00022842"/>
    </source>
</evidence>
<dbReference type="Gene3D" id="3.40.1110.10">
    <property type="entry name" value="Calcium-transporting ATPase, cytoplasmic domain N"/>
    <property type="match status" value="1"/>
</dbReference>
<dbReference type="GO" id="GO:0016887">
    <property type="term" value="F:ATP hydrolysis activity"/>
    <property type="evidence" value="ECO:0007669"/>
    <property type="project" value="InterPro"/>
</dbReference>
<keyword evidence="11" id="KW-1278">Translocase</keyword>
<keyword evidence="12 15" id="KW-1133">Transmembrane helix</keyword>
<dbReference type="NCBIfam" id="TIGR01494">
    <property type="entry name" value="ATPase_P-type"/>
    <property type="match status" value="2"/>
</dbReference>
<dbReference type="SUPFAM" id="SSF81665">
    <property type="entry name" value="Calcium ATPase, transmembrane domain M"/>
    <property type="match status" value="1"/>
</dbReference>
<dbReference type="Pfam" id="PF00702">
    <property type="entry name" value="Hydrolase"/>
    <property type="match status" value="1"/>
</dbReference>
<dbReference type="GO" id="GO:0005524">
    <property type="term" value="F:ATP binding"/>
    <property type="evidence" value="ECO:0007669"/>
    <property type="project" value="UniProtKB-UniRule"/>
</dbReference>
<dbReference type="InterPro" id="IPR036412">
    <property type="entry name" value="HAD-like_sf"/>
</dbReference>
<evidence type="ECO:0000256" key="5">
    <source>
        <dbReference type="ARBA" id="ARBA00022553"/>
    </source>
</evidence>
<dbReference type="Proteomes" id="UP000487350">
    <property type="component" value="Unassembled WGS sequence"/>
</dbReference>
<dbReference type="RefSeq" id="WP_153585220.1">
    <property type="nucleotide sequence ID" value="NZ_WJBU01000010.1"/>
</dbReference>
<dbReference type="GO" id="GO:0005886">
    <property type="term" value="C:plasma membrane"/>
    <property type="evidence" value="ECO:0007669"/>
    <property type="project" value="UniProtKB-SubCell"/>
</dbReference>
<evidence type="ECO:0000256" key="11">
    <source>
        <dbReference type="ARBA" id="ARBA00022967"/>
    </source>
</evidence>
<dbReference type="InterPro" id="IPR008250">
    <property type="entry name" value="ATPase_P-typ_transduc_dom_A_sf"/>
</dbReference>
<dbReference type="SUPFAM" id="SSF81653">
    <property type="entry name" value="Calcium ATPase, transduction domain A"/>
    <property type="match status" value="1"/>
</dbReference>
<keyword evidence="7 15" id="KW-0479">Metal-binding</keyword>
<dbReference type="PANTHER" id="PTHR43520:SF5">
    <property type="entry name" value="CATION-TRANSPORTING P-TYPE ATPASE-RELATED"/>
    <property type="match status" value="1"/>
</dbReference>
<evidence type="ECO:0000256" key="9">
    <source>
        <dbReference type="ARBA" id="ARBA00022840"/>
    </source>
</evidence>
<dbReference type="InterPro" id="IPR059000">
    <property type="entry name" value="ATPase_P-type_domA"/>
</dbReference>
<gene>
    <name evidence="17" type="ORF">GHT07_11430</name>
</gene>
<dbReference type="Pfam" id="PF00122">
    <property type="entry name" value="E1-E2_ATPase"/>
    <property type="match status" value="1"/>
</dbReference>
<feature type="transmembrane region" description="Helical" evidence="15">
    <location>
        <begin position="230"/>
        <end position="248"/>
    </location>
</feature>
<protein>
    <submittedName>
        <fullName evidence="17">Heavy metal translocating P-type ATPase</fullName>
    </submittedName>
</protein>
<evidence type="ECO:0000256" key="4">
    <source>
        <dbReference type="ARBA" id="ARBA00022475"/>
    </source>
</evidence>
<keyword evidence="3" id="KW-0813">Transport</keyword>
<evidence type="ECO:0000313" key="17">
    <source>
        <dbReference type="EMBL" id="MRD47892.1"/>
    </source>
</evidence>
<sequence>MPATAFAIPPAQSSALPWAALDDAAEWQSFSRPLNSAGKGSDDLQESFLSIEGMHCATCSLAVEEALLRVDGVSCVQVNGATATARIEWSPQVARPSSWLAALKQAGYGAVPAADLLDSAPRDKERRVLLWRWLVAGFCMMQVMMYAVPAYVAPEGEITPDIVRLLGWASWVLTLPVVLFSCWPFFASALRDMRNRVVGMDVPVALGIAIAFGASSVATFDPASPLGHEVWFDSVTMFVFFLLSGRILEQRLRDKTAGSLEALMRRLPPTTLRRNADGLYERVAVRRLAAGDVVQVLPGEAFPADGVVLEGQTRADEALLTGESSPVLRRVGDAVIAGTHNLIGAIVMRVDRAGRETRYAEIVALMERAAMEKPRLAQLADRIAGPFMLFVLLAAAAAAAWWWPDNPARAIGVAIAVLIVTCPCALSLATPAATLAAAGALARRGVLVRRLQALEACASIDLVAFDKTGTLTQDRMGLSATHVRPGFDARMALDMAAALARHSLHPASRAIVAATVATPWVATGTSEVAGSGVRGDVSSPLFPQPRAMRLGSALLCGAGPESALGDQMQVHLADSDGWLATFDLDETMRPDAEAAVGELRSRGMQVELLSGDRDAAVRRLAARAGIAAAHGSCTPADKLARVQAAQREGHHVLMAGDGVNDGPVLAAANVSVAMGQGAPLAQARSDFIVPGGQLRMVPALVRHAQRTRSVVRQNLAWAAGYNAVCVPLAIAGAMPPWLAGLGMAASSLLVVANSARLARMED</sequence>
<dbReference type="AlphaFoldDB" id="A0A844B3U0"/>
<evidence type="ECO:0000256" key="2">
    <source>
        <dbReference type="ARBA" id="ARBA00006024"/>
    </source>
</evidence>
<organism evidence="17 18">
    <name type="scientific">Caenimonas koreensis DSM 17982</name>
    <dbReference type="NCBI Taxonomy" id="1121255"/>
    <lineage>
        <taxon>Bacteria</taxon>
        <taxon>Pseudomonadati</taxon>
        <taxon>Pseudomonadota</taxon>
        <taxon>Betaproteobacteria</taxon>
        <taxon>Burkholderiales</taxon>
        <taxon>Comamonadaceae</taxon>
        <taxon>Caenimonas</taxon>
    </lineage>
</organism>
<dbReference type="InterPro" id="IPR023299">
    <property type="entry name" value="ATPase_P-typ_cyto_dom_N"/>
</dbReference>
<feature type="domain" description="HMA" evidence="16">
    <location>
        <begin position="45"/>
        <end position="111"/>
    </location>
</feature>
<feature type="transmembrane region" description="Helical" evidence="15">
    <location>
        <begin position="715"/>
        <end position="731"/>
    </location>
</feature>
<dbReference type="EMBL" id="WJBU01000010">
    <property type="protein sequence ID" value="MRD47892.1"/>
    <property type="molecule type" value="Genomic_DNA"/>
</dbReference>
<evidence type="ECO:0000313" key="18">
    <source>
        <dbReference type="Proteomes" id="UP000487350"/>
    </source>
</evidence>
<feature type="transmembrane region" description="Helical" evidence="15">
    <location>
        <begin position="168"/>
        <end position="186"/>
    </location>
</feature>
<dbReference type="InterPro" id="IPR001757">
    <property type="entry name" value="P_typ_ATPase"/>
</dbReference>
<evidence type="ECO:0000256" key="1">
    <source>
        <dbReference type="ARBA" id="ARBA00004651"/>
    </source>
</evidence>
<keyword evidence="18" id="KW-1185">Reference proteome</keyword>
<dbReference type="SUPFAM" id="SSF55008">
    <property type="entry name" value="HMA, heavy metal-associated domain"/>
    <property type="match status" value="1"/>
</dbReference>
<name>A0A844B3U0_9BURK</name>
<dbReference type="NCBIfam" id="TIGR01511">
    <property type="entry name" value="ATPase-IB1_Cu"/>
    <property type="match status" value="1"/>
</dbReference>
<dbReference type="Gene3D" id="3.30.70.100">
    <property type="match status" value="1"/>
</dbReference>
<dbReference type="InterPro" id="IPR023214">
    <property type="entry name" value="HAD_sf"/>
</dbReference>
<evidence type="ECO:0000256" key="14">
    <source>
        <dbReference type="ARBA" id="ARBA00023136"/>
    </source>
</evidence>
<keyword evidence="13" id="KW-0406">Ion transport</keyword>
<feature type="transmembrane region" description="Helical" evidence="15">
    <location>
        <begin position="409"/>
        <end position="442"/>
    </location>
</feature>
<comment type="caution">
    <text evidence="17">The sequence shown here is derived from an EMBL/GenBank/DDBJ whole genome shotgun (WGS) entry which is preliminary data.</text>
</comment>
<evidence type="ECO:0000259" key="16">
    <source>
        <dbReference type="PROSITE" id="PS50846"/>
    </source>
</evidence>
<feature type="transmembrane region" description="Helical" evidence="15">
    <location>
        <begin position="198"/>
        <end position="218"/>
    </location>
</feature>
<dbReference type="PRINTS" id="PR00119">
    <property type="entry name" value="CATATPASE"/>
</dbReference>
<keyword evidence="4 15" id="KW-1003">Cell membrane</keyword>
<reference evidence="17 18" key="1">
    <citation type="submission" date="2019-11" db="EMBL/GenBank/DDBJ databases">
        <title>Caenimonas koreensis gen. nov., sp. nov., isolated from activated sludge.</title>
        <authorList>
            <person name="Seung H.R."/>
        </authorList>
    </citation>
    <scope>NUCLEOTIDE SEQUENCE [LARGE SCALE GENOMIC DNA]</scope>
    <source>
        <strain evidence="17 18">EMB320</strain>
    </source>
</reference>
<evidence type="ECO:0000256" key="12">
    <source>
        <dbReference type="ARBA" id="ARBA00022989"/>
    </source>
</evidence>
<dbReference type="Gene3D" id="3.40.50.1000">
    <property type="entry name" value="HAD superfamily/HAD-like"/>
    <property type="match status" value="1"/>
</dbReference>
<keyword evidence="9 15" id="KW-0067">ATP-binding</keyword>
<accession>A0A844B3U0</accession>
<keyword evidence="14 15" id="KW-0472">Membrane</keyword>